<reference evidence="1 2" key="1">
    <citation type="submission" date="2019-03" db="EMBL/GenBank/DDBJ databases">
        <title>Draft genome sequences of novel Actinobacteria.</title>
        <authorList>
            <person name="Sahin N."/>
            <person name="Ay H."/>
            <person name="Saygin H."/>
        </authorList>
    </citation>
    <scope>NUCLEOTIDE SEQUENCE [LARGE SCALE GENOMIC DNA]</scope>
    <source>
        <strain evidence="1 2">JCM 13523</strain>
    </source>
</reference>
<keyword evidence="2" id="KW-1185">Reference proteome</keyword>
<dbReference type="EMBL" id="SMKX01000003">
    <property type="protein sequence ID" value="TDD63115.1"/>
    <property type="molecule type" value="Genomic_DNA"/>
</dbReference>
<gene>
    <name evidence="1" type="ORF">E1263_01825</name>
</gene>
<sequence length="124" mass="13877">MVQIAEQTGRVWDEQKQELVERWDCNTGDVCFYSGPAGTGDMCHWSGNDDDWQRGSVTCSWSARTTVKSVKNNGTSTAYNGVRYYDQVGQDRDDSVGCIPRGGRGTLRNERFLKSHKWETGACG</sequence>
<proteinExistence type="predicted"/>
<name>A0A4R4ZW17_9ACTN</name>
<comment type="caution">
    <text evidence="1">The sequence shown here is derived from an EMBL/GenBank/DDBJ whole genome shotgun (WGS) entry which is preliminary data.</text>
</comment>
<dbReference type="Pfam" id="PF03995">
    <property type="entry name" value="Inhibitor_I36"/>
    <property type="match status" value="1"/>
</dbReference>
<protein>
    <submittedName>
        <fullName evidence="1">Uncharacterized protein</fullName>
    </submittedName>
</protein>
<organism evidence="1 2">
    <name type="scientific">Kribbella antibiotica</name>
    <dbReference type="NCBI Taxonomy" id="190195"/>
    <lineage>
        <taxon>Bacteria</taxon>
        <taxon>Bacillati</taxon>
        <taxon>Actinomycetota</taxon>
        <taxon>Actinomycetes</taxon>
        <taxon>Propionibacteriales</taxon>
        <taxon>Kribbellaceae</taxon>
        <taxon>Kribbella</taxon>
    </lineage>
</organism>
<dbReference type="Proteomes" id="UP000295124">
    <property type="component" value="Unassembled WGS sequence"/>
</dbReference>
<evidence type="ECO:0000313" key="1">
    <source>
        <dbReference type="EMBL" id="TDD63115.1"/>
    </source>
</evidence>
<dbReference type="AlphaFoldDB" id="A0A4R4ZW17"/>
<accession>A0A4R4ZW17</accession>
<dbReference type="OrthoDB" id="3700467at2"/>
<evidence type="ECO:0000313" key="2">
    <source>
        <dbReference type="Proteomes" id="UP000295124"/>
    </source>
</evidence>